<dbReference type="FunFam" id="3.30.420.10:FF:000006">
    <property type="entry name" value="Ribonuclease HII"/>
    <property type="match status" value="1"/>
</dbReference>
<dbReference type="GO" id="GO:0004523">
    <property type="term" value="F:RNA-DNA hybrid ribonuclease activity"/>
    <property type="evidence" value="ECO:0007669"/>
    <property type="project" value="UniProtKB-UniRule"/>
</dbReference>
<evidence type="ECO:0000256" key="10">
    <source>
        <dbReference type="ARBA" id="ARBA00022723"/>
    </source>
</evidence>
<comment type="catalytic activity">
    <reaction evidence="1 14 15 16">
        <text>Endonucleolytic cleavage to 5'-phosphomonoester.</text>
        <dbReference type="EC" id="3.1.26.4"/>
    </reaction>
</comment>
<dbReference type="GO" id="GO:0030145">
    <property type="term" value="F:manganese ion binding"/>
    <property type="evidence" value="ECO:0007669"/>
    <property type="project" value="UniProtKB-UniRule"/>
</dbReference>
<evidence type="ECO:0000256" key="4">
    <source>
        <dbReference type="ARBA" id="ARBA00004496"/>
    </source>
</evidence>
<comment type="caution">
    <text evidence="18">The sequence shown here is derived from an EMBL/GenBank/DDBJ whole genome shotgun (WGS) entry which is preliminary data.</text>
</comment>
<protein>
    <recommendedName>
        <fullName evidence="7 14">Ribonuclease HII</fullName>
        <shortName evidence="14">RNase HII</shortName>
        <ecNumber evidence="6 14">3.1.26.4</ecNumber>
    </recommendedName>
</protein>
<dbReference type="PANTHER" id="PTHR10954:SF18">
    <property type="entry name" value="RIBONUCLEASE HII"/>
    <property type="match status" value="1"/>
</dbReference>
<dbReference type="GO" id="GO:0043137">
    <property type="term" value="P:DNA replication, removal of RNA primer"/>
    <property type="evidence" value="ECO:0007669"/>
    <property type="project" value="TreeGrafter"/>
</dbReference>
<evidence type="ECO:0000313" key="19">
    <source>
        <dbReference type="Proteomes" id="UP000316425"/>
    </source>
</evidence>
<dbReference type="GO" id="GO:0006298">
    <property type="term" value="P:mismatch repair"/>
    <property type="evidence" value="ECO:0007669"/>
    <property type="project" value="TreeGrafter"/>
</dbReference>
<dbReference type="Pfam" id="PF01351">
    <property type="entry name" value="RNase_HII"/>
    <property type="match status" value="1"/>
</dbReference>
<dbReference type="OrthoDB" id="9803420at2"/>
<dbReference type="PANTHER" id="PTHR10954">
    <property type="entry name" value="RIBONUCLEASE H2 SUBUNIT A"/>
    <property type="match status" value="1"/>
</dbReference>
<organism evidence="18 19">
    <name type="scientific">Allobacillus salarius</name>
    <dbReference type="NCBI Taxonomy" id="1955272"/>
    <lineage>
        <taxon>Bacteria</taxon>
        <taxon>Bacillati</taxon>
        <taxon>Bacillota</taxon>
        <taxon>Bacilli</taxon>
        <taxon>Bacillales</taxon>
        <taxon>Bacillaceae</taxon>
        <taxon>Allobacillus</taxon>
    </lineage>
</organism>
<dbReference type="InterPro" id="IPR012337">
    <property type="entry name" value="RNaseH-like_sf"/>
</dbReference>
<dbReference type="EMBL" id="VMHE01000002">
    <property type="protein sequence ID" value="TSJ67277.1"/>
    <property type="molecule type" value="Genomic_DNA"/>
</dbReference>
<dbReference type="InterPro" id="IPR022898">
    <property type="entry name" value="RNase_HII"/>
</dbReference>
<evidence type="ECO:0000259" key="17">
    <source>
        <dbReference type="PROSITE" id="PS51975"/>
    </source>
</evidence>
<evidence type="ECO:0000256" key="7">
    <source>
        <dbReference type="ARBA" id="ARBA00019179"/>
    </source>
</evidence>
<dbReference type="HAMAP" id="MF_00052_B">
    <property type="entry name" value="RNase_HII_B"/>
    <property type="match status" value="1"/>
</dbReference>
<dbReference type="PROSITE" id="PS51975">
    <property type="entry name" value="RNASE_H_2"/>
    <property type="match status" value="1"/>
</dbReference>
<dbReference type="EC" id="3.1.26.4" evidence="6 14"/>
<dbReference type="GO" id="GO:0003723">
    <property type="term" value="F:RNA binding"/>
    <property type="evidence" value="ECO:0007669"/>
    <property type="project" value="UniProtKB-UniRule"/>
</dbReference>
<dbReference type="InterPro" id="IPR024567">
    <property type="entry name" value="RNase_HII/HIII_dom"/>
</dbReference>
<dbReference type="GO" id="GO:0005737">
    <property type="term" value="C:cytoplasm"/>
    <property type="evidence" value="ECO:0007669"/>
    <property type="project" value="UniProtKB-SubCell"/>
</dbReference>
<evidence type="ECO:0000256" key="14">
    <source>
        <dbReference type="HAMAP-Rule" id="MF_00052"/>
    </source>
</evidence>
<proteinExistence type="inferred from homology"/>
<evidence type="ECO:0000256" key="5">
    <source>
        <dbReference type="ARBA" id="ARBA00007383"/>
    </source>
</evidence>
<evidence type="ECO:0000313" key="18">
    <source>
        <dbReference type="EMBL" id="TSJ67277.1"/>
    </source>
</evidence>
<feature type="binding site" evidence="14 15">
    <location>
        <position position="71"/>
    </location>
    <ligand>
        <name>a divalent metal cation</name>
        <dbReference type="ChEBI" id="CHEBI:60240"/>
    </ligand>
</feature>
<dbReference type="SUPFAM" id="SSF53098">
    <property type="entry name" value="Ribonuclease H-like"/>
    <property type="match status" value="1"/>
</dbReference>
<evidence type="ECO:0000256" key="13">
    <source>
        <dbReference type="ARBA" id="ARBA00023211"/>
    </source>
</evidence>
<reference evidence="18 19" key="1">
    <citation type="submission" date="2019-07" db="EMBL/GenBank/DDBJ databases">
        <title>Allobacillus sp. nov. SKP isolated from shrimp paste of Euphausiacea.</title>
        <authorList>
            <person name="Kanchanasin P."/>
            <person name="Tanasupawat S."/>
            <person name="Shi W."/>
            <person name="Wu L."/>
            <person name="Ma J."/>
        </authorList>
    </citation>
    <scope>NUCLEOTIDE SEQUENCE [LARGE SCALE GENOMIC DNA]</scope>
    <source>
        <strain evidence="18 19">SKP4-8</strain>
    </source>
</reference>
<dbReference type="CDD" id="cd07182">
    <property type="entry name" value="RNase_HII_bacteria_HII_like"/>
    <property type="match status" value="1"/>
</dbReference>
<keyword evidence="12 14" id="KW-0378">Hydrolase</keyword>
<evidence type="ECO:0000256" key="2">
    <source>
        <dbReference type="ARBA" id="ARBA00001946"/>
    </source>
</evidence>
<feature type="domain" description="RNase H type-2" evidence="17">
    <location>
        <begin position="64"/>
        <end position="248"/>
    </location>
</feature>
<comment type="cofactor">
    <cofactor evidence="2">
        <name>Mg(2+)</name>
        <dbReference type="ChEBI" id="CHEBI:18420"/>
    </cofactor>
</comment>
<dbReference type="AlphaFoldDB" id="A0A556PSA8"/>
<dbReference type="NCBIfam" id="NF000594">
    <property type="entry name" value="PRK00015.1-1"/>
    <property type="match status" value="1"/>
</dbReference>
<comment type="similarity">
    <text evidence="5 14 16">Belongs to the RNase HII family.</text>
</comment>
<keyword evidence="8 14" id="KW-0963">Cytoplasm</keyword>
<evidence type="ECO:0000256" key="8">
    <source>
        <dbReference type="ARBA" id="ARBA00022490"/>
    </source>
</evidence>
<dbReference type="InterPro" id="IPR001352">
    <property type="entry name" value="RNase_HII/HIII"/>
</dbReference>
<feature type="binding site" evidence="14 15">
    <location>
        <position position="162"/>
    </location>
    <ligand>
        <name>a divalent metal cation</name>
        <dbReference type="ChEBI" id="CHEBI:60240"/>
    </ligand>
</feature>
<evidence type="ECO:0000256" key="15">
    <source>
        <dbReference type="PROSITE-ProRule" id="PRU01319"/>
    </source>
</evidence>
<evidence type="ECO:0000256" key="11">
    <source>
        <dbReference type="ARBA" id="ARBA00022759"/>
    </source>
</evidence>
<keyword evidence="19" id="KW-1185">Reference proteome</keyword>
<sequence>MIKEKLFSDHVSDEWLIHIKNDERVGVQKLLEQFEKRQLKKQELKKAFYEMMQYENKLKSQGVQLIAGIDEVGRGPIAGPVVAAAVILPEDFYLPGLTDSKKLSEQKRESFLDVITDQAIAVGLGIVSPTEIDLMNIHQASLEAMKRAVHELLIQPEHLLIDAMKLPDLNYPQTSIIKGDAKSISIAAASVVAKVTRDRMMKDIASDYPGYGFEKHMGYGTREHIEALKTLGSTPYHRKSFAPVNQFV</sequence>
<name>A0A556PSA8_9BACI</name>
<evidence type="ECO:0000256" key="9">
    <source>
        <dbReference type="ARBA" id="ARBA00022722"/>
    </source>
</evidence>
<dbReference type="GO" id="GO:0032299">
    <property type="term" value="C:ribonuclease H2 complex"/>
    <property type="evidence" value="ECO:0007669"/>
    <property type="project" value="TreeGrafter"/>
</dbReference>
<keyword evidence="9 14" id="KW-0540">Nuclease</keyword>
<dbReference type="Gene3D" id="3.30.420.10">
    <property type="entry name" value="Ribonuclease H-like superfamily/Ribonuclease H"/>
    <property type="match status" value="1"/>
</dbReference>
<evidence type="ECO:0000256" key="16">
    <source>
        <dbReference type="RuleBase" id="RU003515"/>
    </source>
</evidence>
<dbReference type="Proteomes" id="UP000316425">
    <property type="component" value="Unassembled WGS sequence"/>
</dbReference>
<evidence type="ECO:0000256" key="6">
    <source>
        <dbReference type="ARBA" id="ARBA00012180"/>
    </source>
</evidence>
<dbReference type="InterPro" id="IPR036397">
    <property type="entry name" value="RNaseH_sf"/>
</dbReference>
<dbReference type="NCBIfam" id="NF000595">
    <property type="entry name" value="PRK00015.1-3"/>
    <property type="match status" value="1"/>
</dbReference>
<keyword evidence="11 14" id="KW-0255">Endonuclease</keyword>
<feature type="binding site" evidence="14 15">
    <location>
        <position position="70"/>
    </location>
    <ligand>
        <name>a divalent metal cation</name>
        <dbReference type="ChEBI" id="CHEBI:60240"/>
    </ligand>
</feature>
<keyword evidence="13 14" id="KW-0464">Manganese</keyword>
<gene>
    <name evidence="14" type="primary">rnhB</name>
    <name evidence="18" type="ORF">FPQ13_02440</name>
</gene>
<evidence type="ECO:0000256" key="3">
    <source>
        <dbReference type="ARBA" id="ARBA00004065"/>
    </source>
</evidence>
<comment type="cofactor">
    <cofactor evidence="14 15">
        <name>Mn(2+)</name>
        <dbReference type="ChEBI" id="CHEBI:29035"/>
    </cofactor>
    <cofactor evidence="14 15">
        <name>Mg(2+)</name>
        <dbReference type="ChEBI" id="CHEBI:18420"/>
    </cofactor>
    <text evidence="14 15">Manganese or magnesium. Binds 1 divalent metal ion per monomer in the absence of substrate. May bind a second metal ion after substrate binding.</text>
</comment>
<evidence type="ECO:0000256" key="12">
    <source>
        <dbReference type="ARBA" id="ARBA00022801"/>
    </source>
</evidence>
<accession>A0A556PSA8</accession>
<evidence type="ECO:0000256" key="1">
    <source>
        <dbReference type="ARBA" id="ARBA00000077"/>
    </source>
</evidence>
<comment type="function">
    <text evidence="3 14 16">Endonuclease that specifically degrades the RNA of RNA-DNA hybrids.</text>
</comment>
<comment type="subcellular location">
    <subcellularLocation>
        <location evidence="4 14">Cytoplasm</location>
    </subcellularLocation>
</comment>
<keyword evidence="10 14" id="KW-0479">Metal-binding</keyword>